<organism evidence="4 5">
    <name type="scientific">Alkalicoccobacillus murimartini</name>
    <dbReference type="NCBI Taxonomy" id="171685"/>
    <lineage>
        <taxon>Bacteria</taxon>
        <taxon>Bacillati</taxon>
        <taxon>Bacillota</taxon>
        <taxon>Bacilli</taxon>
        <taxon>Bacillales</taxon>
        <taxon>Bacillaceae</taxon>
        <taxon>Alkalicoccobacillus</taxon>
    </lineage>
</organism>
<proteinExistence type="inferred from homology"/>
<evidence type="ECO:0000256" key="1">
    <source>
        <dbReference type="ARBA" id="ARBA00008324"/>
    </source>
</evidence>
<reference evidence="4 5" key="1">
    <citation type="submission" date="2023-07" db="EMBL/GenBank/DDBJ databases">
        <title>Genomic Encyclopedia of Type Strains, Phase IV (KMG-IV): sequencing the most valuable type-strain genomes for metagenomic binning, comparative biology and taxonomic classification.</title>
        <authorList>
            <person name="Goeker M."/>
        </authorList>
    </citation>
    <scope>NUCLEOTIDE SEQUENCE [LARGE SCALE GENOMIC DNA]</scope>
    <source>
        <strain evidence="4 5">DSM 19154</strain>
    </source>
</reference>
<dbReference type="InterPro" id="IPR029069">
    <property type="entry name" value="HotDog_dom_sf"/>
</dbReference>
<comment type="caution">
    <text evidence="4">The sequence shown here is derived from an EMBL/GenBank/DDBJ whole genome shotgun (WGS) entry which is preliminary data.</text>
</comment>
<dbReference type="InterPro" id="IPR039298">
    <property type="entry name" value="ACOT13"/>
</dbReference>
<dbReference type="Pfam" id="PF03061">
    <property type="entry name" value="4HBT"/>
    <property type="match status" value="1"/>
</dbReference>
<dbReference type="EMBL" id="JAUSUA010000006">
    <property type="protein sequence ID" value="MDQ0208751.1"/>
    <property type="molecule type" value="Genomic_DNA"/>
</dbReference>
<dbReference type="NCBIfam" id="TIGR00369">
    <property type="entry name" value="unchar_dom_1"/>
    <property type="match status" value="1"/>
</dbReference>
<dbReference type="SUPFAM" id="SSF54637">
    <property type="entry name" value="Thioesterase/thiol ester dehydrase-isomerase"/>
    <property type="match status" value="1"/>
</dbReference>
<dbReference type="PANTHER" id="PTHR21660:SF1">
    <property type="entry name" value="ACYL-COENZYME A THIOESTERASE 13"/>
    <property type="match status" value="1"/>
</dbReference>
<sequence>MSKTSTERDVFLEKATEIAEQTFWGHVGCKMVELKEGSVTVELDVKSHHLNLIGILHGGVHATMLDSAMGILAMSSKPQDKMVTTNLNIHYLAPAKEEKVRVQAKVVHESNSMMTTEGTLTNESGEICAFATATFRRS</sequence>
<evidence type="ECO:0000313" key="5">
    <source>
        <dbReference type="Proteomes" id="UP001225034"/>
    </source>
</evidence>
<evidence type="ECO:0000313" key="4">
    <source>
        <dbReference type="EMBL" id="MDQ0208751.1"/>
    </source>
</evidence>
<dbReference type="Proteomes" id="UP001225034">
    <property type="component" value="Unassembled WGS sequence"/>
</dbReference>
<dbReference type="InterPro" id="IPR003736">
    <property type="entry name" value="PAAI_dom"/>
</dbReference>
<dbReference type="Gene3D" id="3.10.129.10">
    <property type="entry name" value="Hotdog Thioesterase"/>
    <property type="match status" value="1"/>
</dbReference>
<keyword evidence="5" id="KW-1185">Reference proteome</keyword>
<accession>A0ABT9YLY5</accession>
<keyword evidence="2" id="KW-0378">Hydrolase</keyword>
<gene>
    <name evidence="4" type="ORF">J2S05_003563</name>
</gene>
<dbReference type="InterPro" id="IPR006683">
    <property type="entry name" value="Thioestr_dom"/>
</dbReference>
<dbReference type="PANTHER" id="PTHR21660">
    <property type="entry name" value="THIOESTERASE SUPERFAMILY MEMBER-RELATED"/>
    <property type="match status" value="1"/>
</dbReference>
<protein>
    <submittedName>
        <fullName evidence="4">Uncharacterized protein (TIGR00369 family)</fullName>
    </submittedName>
</protein>
<comment type="similarity">
    <text evidence="1">Belongs to the thioesterase PaaI family.</text>
</comment>
<feature type="domain" description="Thioesterase" evidence="3">
    <location>
        <begin position="54"/>
        <end position="129"/>
    </location>
</feature>
<dbReference type="RefSeq" id="WP_306985057.1">
    <property type="nucleotide sequence ID" value="NZ_JAUSUA010000006.1"/>
</dbReference>
<evidence type="ECO:0000259" key="3">
    <source>
        <dbReference type="Pfam" id="PF03061"/>
    </source>
</evidence>
<dbReference type="CDD" id="cd03443">
    <property type="entry name" value="PaaI_thioesterase"/>
    <property type="match status" value="1"/>
</dbReference>
<evidence type="ECO:0000256" key="2">
    <source>
        <dbReference type="ARBA" id="ARBA00022801"/>
    </source>
</evidence>
<name>A0ABT9YLY5_9BACI</name>